<dbReference type="AlphaFoldDB" id="A0A1E7EWG3"/>
<dbReference type="InParanoid" id="A0A1E7EWG3"/>
<organism evidence="2 3">
    <name type="scientific">Fragilariopsis cylindrus CCMP1102</name>
    <dbReference type="NCBI Taxonomy" id="635003"/>
    <lineage>
        <taxon>Eukaryota</taxon>
        <taxon>Sar</taxon>
        <taxon>Stramenopiles</taxon>
        <taxon>Ochrophyta</taxon>
        <taxon>Bacillariophyta</taxon>
        <taxon>Bacillariophyceae</taxon>
        <taxon>Bacillariophycidae</taxon>
        <taxon>Bacillariales</taxon>
        <taxon>Bacillariaceae</taxon>
        <taxon>Fragilariopsis</taxon>
    </lineage>
</organism>
<dbReference type="OrthoDB" id="40829at2759"/>
<keyword evidence="1" id="KW-1133">Transmembrane helix</keyword>
<reference evidence="2 3" key="1">
    <citation type="submission" date="2016-09" db="EMBL/GenBank/DDBJ databases">
        <title>Extensive genetic diversity and differential bi-allelic expression allows diatom success in the polar Southern Ocean.</title>
        <authorList>
            <consortium name="DOE Joint Genome Institute"/>
            <person name="Mock T."/>
            <person name="Otillar R.P."/>
            <person name="Strauss J."/>
            <person name="Dupont C."/>
            <person name="Frickenhaus S."/>
            <person name="Maumus F."/>
            <person name="Mcmullan M."/>
            <person name="Sanges R."/>
            <person name="Schmutz J."/>
            <person name="Toseland A."/>
            <person name="Valas R."/>
            <person name="Veluchamy A."/>
            <person name="Ward B.J."/>
            <person name="Allen A."/>
            <person name="Barry K."/>
            <person name="Falciatore A."/>
            <person name="Ferrante M."/>
            <person name="Fortunato A.E."/>
            <person name="Gloeckner G."/>
            <person name="Gruber A."/>
            <person name="Hipkin R."/>
            <person name="Janech M."/>
            <person name="Kroth P."/>
            <person name="Leese F."/>
            <person name="Lindquist E."/>
            <person name="Lyon B.R."/>
            <person name="Martin J."/>
            <person name="Mayer C."/>
            <person name="Parker M."/>
            <person name="Quesneville H."/>
            <person name="Raymond J."/>
            <person name="Uhlig C."/>
            <person name="Valentin K.U."/>
            <person name="Worden A.Z."/>
            <person name="Armbrust E.V."/>
            <person name="Bowler C."/>
            <person name="Green B."/>
            <person name="Moulton V."/>
            <person name="Van Oosterhout C."/>
            <person name="Grigoriev I."/>
        </authorList>
    </citation>
    <scope>NUCLEOTIDE SEQUENCE [LARGE SCALE GENOMIC DNA]</scope>
    <source>
        <strain evidence="2 3">CCMP1102</strain>
    </source>
</reference>
<protein>
    <submittedName>
        <fullName evidence="2">Uncharacterized protein</fullName>
    </submittedName>
</protein>
<dbReference type="EMBL" id="KV784373">
    <property type="protein sequence ID" value="OEU10154.1"/>
    <property type="molecule type" value="Genomic_DNA"/>
</dbReference>
<keyword evidence="1" id="KW-0812">Transmembrane</keyword>
<gene>
    <name evidence="2" type="ORF">FRACYDRAFT_194134</name>
</gene>
<evidence type="ECO:0000256" key="1">
    <source>
        <dbReference type="SAM" id="Phobius"/>
    </source>
</evidence>
<name>A0A1E7EWG3_9STRA</name>
<dbReference type="KEGG" id="fcy:FRACYDRAFT_194134"/>
<evidence type="ECO:0000313" key="2">
    <source>
        <dbReference type="EMBL" id="OEU10154.1"/>
    </source>
</evidence>
<proteinExistence type="predicted"/>
<sequence>MVLNYHELTMSESRDSPARRQQFLVICSIMASWFLYSLYISGLLVKIETVEMPFPGGNFCYKFVARDYVASLGLGRRIRKHVYDLLPEDVYDENDKKLTNKEKRNIAEERVYHMYLDNPEIIGGKYTRWMTGVLVPDGIEKEKYCDPLFDHNPEIERQALIHSDEPESDKKASDVFEQTVYKYVNLPSVNSLAVRFPFTNGFLSGLVFSYKIIPAMRILAEEKGEAGNVPVIISQCSEGDGYCTHYVPLVQGSDFLVGQPPMDKYLESIGEKSFELFEILKNGARRIKKYFITSETKTTTTTTGDEEL</sequence>
<evidence type="ECO:0000313" key="3">
    <source>
        <dbReference type="Proteomes" id="UP000095751"/>
    </source>
</evidence>
<dbReference type="Proteomes" id="UP000095751">
    <property type="component" value="Unassembled WGS sequence"/>
</dbReference>
<accession>A0A1E7EWG3</accession>
<keyword evidence="3" id="KW-1185">Reference proteome</keyword>
<feature type="transmembrane region" description="Helical" evidence="1">
    <location>
        <begin position="23"/>
        <end position="45"/>
    </location>
</feature>
<keyword evidence="1" id="KW-0472">Membrane</keyword>